<gene>
    <name evidence="2" type="ORF">SaTV10_gp2</name>
</gene>
<name>A0A8K1XGX6_9VIRU</name>
<dbReference type="EMBL" id="MZ209935">
    <property type="protein sequence ID" value="UHM27564.1"/>
    <property type="molecule type" value="Genomic_RNA"/>
</dbReference>
<feature type="compositionally biased region" description="Basic and acidic residues" evidence="1">
    <location>
        <begin position="519"/>
        <end position="539"/>
    </location>
</feature>
<evidence type="ECO:0000256" key="1">
    <source>
        <dbReference type="SAM" id="MobiDB-lite"/>
    </source>
</evidence>
<sequence>MLTNPAASLVYIQGPIHIILIIQDRSTTNESAYIKIGTLNVPVFRPRPGQNPPIIPADWTSEWATHYTRDNITQIVSNLQMAWNHLTSKTAAQDAAGTALSIAAELSAVTGPGVYLYPKRTGVEYDYNRPLAGAFNVEHGQSPDVEPIPGTDYLATVVNISKPGSDTMIEKIISGLNVATLSPAHIPPSGLVQTTLSTTVPVAYALSPPPTQDGHQTYHVQSASTIKRLSIYLGLINRTSTPYYFAAAEALPGWIHMLSHALSASTTLLLQDIDMPVRDWAGFNTTWSDNNRFDEIERIKKIATHNLISHFESETEFESWPMYRDAWISTAYGGIDPFSNALWWQQSPTPSHLIIQWREKLGMGSCPDLQPGQNPMIMVNEVKKFAARVTEQVKPSWEWIVMSIDTKRKHPIVVDVSYRPDHSNAVCGSWIEQIQAQSLVSSSSRGSDARYFETLSHTESLKVTYTGFINPRQLYVVDSNYTEGNWTACKPRTSKLLWPDPPKFRDAQATSKNSAAKKAATDTGKEVTDKTATEKKEQAKVTPTPTTPSDPAAGPKTTPATPITTTPTSAPARTTSTQATVTSSTPVTTTTATVSTAPTPPTLAPSVVGSGST</sequence>
<feature type="compositionally biased region" description="Low complexity" evidence="1">
    <location>
        <begin position="507"/>
        <end position="518"/>
    </location>
</feature>
<evidence type="ECO:0008006" key="3">
    <source>
        <dbReference type="Google" id="ProtNLM"/>
    </source>
</evidence>
<reference evidence="2" key="1">
    <citation type="submission" date="2021-05" db="EMBL/GenBank/DDBJ databases">
        <authorList>
            <person name="Feng G."/>
        </authorList>
    </citation>
    <scope>NUCLEOTIDE SEQUENCE</scope>
    <source>
        <strain evidence="2">SCW1SY266</strain>
    </source>
</reference>
<accession>A0A8K1XGX6</accession>
<evidence type="ECO:0000313" key="2">
    <source>
        <dbReference type="EMBL" id="UHM27564.1"/>
    </source>
</evidence>
<feature type="region of interest" description="Disordered" evidence="1">
    <location>
        <begin position="492"/>
        <end position="613"/>
    </location>
</feature>
<proteinExistence type="predicted"/>
<organism evidence="2">
    <name type="scientific">Sanya totivirus 10</name>
    <dbReference type="NCBI Taxonomy" id="2905257"/>
    <lineage>
        <taxon>Viruses</taxon>
        <taxon>Riboviria</taxon>
        <taxon>Orthornavirae</taxon>
        <taxon>Duplornaviricota</taxon>
        <taxon>Chrymotiviricetes</taxon>
        <taxon>Ghabrivirales</taxon>
        <taxon>Alphatotivirineae</taxon>
        <taxon>Orthototiviridae</taxon>
        <taxon>Totivirus</taxon>
    </lineage>
</organism>
<feature type="compositionally biased region" description="Low complexity" evidence="1">
    <location>
        <begin position="551"/>
        <end position="597"/>
    </location>
</feature>
<feature type="compositionally biased region" description="Low complexity" evidence="1">
    <location>
        <begin position="604"/>
        <end position="613"/>
    </location>
</feature>
<protein>
    <recommendedName>
        <fullName evidence="3">Capsid protein</fullName>
    </recommendedName>
</protein>